<dbReference type="PANTHER" id="PTHR47966:SF40">
    <property type="entry name" value="ASPARTIC PROTEASE 3"/>
    <property type="match status" value="1"/>
</dbReference>
<dbReference type="GO" id="GO:0004190">
    <property type="term" value="F:aspartic-type endopeptidase activity"/>
    <property type="evidence" value="ECO:0007669"/>
    <property type="project" value="UniProtKB-KW"/>
</dbReference>
<dbReference type="SUPFAM" id="SSF50630">
    <property type="entry name" value="Acid proteases"/>
    <property type="match status" value="1"/>
</dbReference>
<evidence type="ECO:0000256" key="2">
    <source>
        <dbReference type="ARBA" id="ARBA00022670"/>
    </source>
</evidence>
<comment type="similarity">
    <text evidence="1">Belongs to the peptidase A1 family.</text>
</comment>
<keyword evidence="2 9" id="KW-0645">Protease</keyword>
<evidence type="ECO:0000256" key="3">
    <source>
        <dbReference type="ARBA" id="ARBA00022750"/>
    </source>
</evidence>
<evidence type="ECO:0000256" key="1">
    <source>
        <dbReference type="ARBA" id="ARBA00007447"/>
    </source>
</evidence>
<evidence type="ECO:0000259" key="8">
    <source>
        <dbReference type="PROSITE" id="PS51767"/>
    </source>
</evidence>
<dbReference type="InterPro" id="IPR001461">
    <property type="entry name" value="Aspartic_peptidase_A1"/>
</dbReference>
<evidence type="ECO:0000313" key="9">
    <source>
        <dbReference type="EMBL" id="PIO75866.1"/>
    </source>
</evidence>
<dbReference type="GO" id="GO:0006508">
    <property type="term" value="P:proteolysis"/>
    <property type="evidence" value="ECO:0007669"/>
    <property type="project" value="UniProtKB-KW"/>
</dbReference>
<keyword evidence="4" id="KW-0378">Hydrolase</keyword>
<sequence length="320" mass="35405">MNPLWAVLLEISLHDVEVNFEILDMMKGTNFFATEAAMHRHRKAATLHSRVPARSTKGVPINVNSAAGQVVKKFHHRTTTASDYNERLSNDGDDSEFDGVLGMAWDSIATKHIRQPMDQIFANKVTLSNWRHHIPLTLCPEALFAFYMANDDDSVGGVMTLCGTNPAHYKGSIAWEPLISEDYWRINLRAVTIQDKAISSGPVSAIVDTGTSFIGGPSDAIQMIQNTIEALLNVDDQQLVDCGIIPRLPPITFTIGGQNFILLGSDYIVEYAPNMCQFGFIPIDLPPPTGPMWILGDVFIRRFYSVFDHGNKRVGFAIAA</sequence>
<dbReference type="Gene3D" id="2.40.70.10">
    <property type="entry name" value="Acid Proteases"/>
    <property type="match status" value="1"/>
</dbReference>
<dbReference type="InterPro" id="IPR021109">
    <property type="entry name" value="Peptidase_aspartic_dom_sf"/>
</dbReference>
<evidence type="ECO:0000313" key="10">
    <source>
        <dbReference type="Proteomes" id="UP000230423"/>
    </source>
</evidence>
<reference evidence="9 10" key="1">
    <citation type="submission" date="2015-09" db="EMBL/GenBank/DDBJ databases">
        <title>Draft genome of the parasitic nematode Teladorsagia circumcincta isolate WARC Sus (inbred).</title>
        <authorList>
            <person name="Mitreva M."/>
        </authorList>
    </citation>
    <scope>NUCLEOTIDE SEQUENCE [LARGE SCALE GENOMIC DNA]</scope>
    <source>
        <strain evidence="9 10">S</strain>
    </source>
</reference>
<dbReference type="GO" id="GO:0005764">
    <property type="term" value="C:lysosome"/>
    <property type="evidence" value="ECO:0007669"/>
    <property type="project" value="TreeGrafter"/>
</dbReference>
<gene>
    <name evidence="9" type="ORF">TELCIR_02061</name>
</gene>
<evidence type="ECO:0000256" key="7">
    <source>
        <dbReference type="PIRSR" id="PIRSR601461-2"/>
    </source>
</evidence>
<dbReference type="PROSITE" id="PS51767">
    <property type="entry name" value="PEPTIDASE_A1"/>
    <property type="match status" value="1"/>
</dbReference>
<organism evidence="9 10">
    <name type="scientific">Teladorsagia circumcincta</name>
    <name type="common">Brown stomach worm</name>
    <name type="synonym">Ostertagia circumcincta</name>
    <dbReference type="NCBI Taxonomy" id="45464"/>
    <lineage>
        <taxon>Eukaryota</taxon>
        <taxon>Metazoa</taxon>
        <taxon>Ecdysozoa</taxon>
        <taxon>Nematoda</taxon>
        <taxon>Chromadorea</taxon>
        <taxon>Rhabditida</taxon>
        <taxon>Rhabditina</taxon>
        <taxon>Rhabditomorpha</taxon>
        <taxon>Strongyloidea</taxon>
        <taxon>Trichostrongylidae</taxon>
        <taxon>Teladorsagia</taxon>
    </lineage>
</organism>
<dbReference type="Proteomes" id="UP000230423">
    <property type="component" value="Unassembled WGS sequence"/>
</dbReference>
<dbReference type="FunFam" id="2.40.70.10:FF:000002">
    <property type="entry name" value="Vacuolar aspartic proteinase"/>
    <property type="match status" value="1"/>
</dbReference>
<dbReference type="AlphaFoldDB" id="A0A2G9V0E1"/>
<accession>A0A2G9V0E1</accession>
<dbReference type="Pfam" id="PF00026">
    <property type="entry name" value="Asp"/>
    <property type="match status" value="1"/>
</dbReference>
<feature type="domain" description="Peptidase A1" evidence="8">
    <location>
        <begin position="1"/>
        <end position="317"/>
    </location>
</feature>
<dbReference type="InterPro" id="IPR033121">
    <property type="entry name" value="PEPTIDASE_A1"/>
</dbReference>
<dbReference type="PANTHER" id="PTHR47966">
    <property type="entry name" value="BETA-SITE APP-CLEAVING ENZYME, ISOFORM A-RELATED"/>
    <property type="match status" value="1"/>
</dbReference>
<evidence type="ECO:0000256" key="4">
    <source>
        <dbReference type="ARBA" id="ARBA00022801"/>
    </source>
</evidence>
<proteinExistence type="inferred from homology"/>
<keyword evidence="3" id="KW-0064">Aspartyl protease</keyword>
<feature type="disulfide bond" evidence="7">
    <location>
        <begin position="242"/>
        <end position="276"/>
    </location>
</feature>
<dbReference type="EMBL" id="KZ345099">
    <property type="protein sequence ID" value="PIO75866.1"/>
    <property type="molecule type" value="Genomic_DNA"/>
</dbReference>
<protein>
    <submittedName>
        <fullName evidence="9">Eukaryotic aspartyl protease</fullName>
    </submittedName>
</protein>
<dbReference type="OrthoDB" id="771136at2759"/>
<name>A0A2G9V0E1_TELCI</name>
<evidence type="ECO:0000256" key="5">
    <source>
        <dbReference type="ARBA" id="ARBA00023157"/>
    </source>
</evidence>
<keyword evidence="6" id="KW-0325">Glycoprotein</keyword>
<dbReference type="PRINTS" id="PR00792">
    <property type="entry name" value="PEPSIN"/>
</dbReference>
<evidence type="ECO:0000256" key="6">
    <source>
        <dbReference type="ARBA" id="ARBA00023180"/>
    </source>
</evidence>
<keyword evidence="5 7" id="KW-1015">Disulfide bond</keyword>
<keyword evidence="10" id="KW-1185">Reference proteome</keyword>